<dbReference type="EMBL" id="DUFG01000021">
    <property type="protein sequence ID" value="HIH08603.1"/>
    <property type="molecule type" value="Genomic_DNA"/>
</dbReference>
<evidence type="ECO:0000259" key="1">
    <source>
        <dbReference type="Pfam" id="PF12705"/>
    </source>
</evidence>
<evidence type="ECO:0000313" key="3">
    <source>
        <dbReference type="EMBL" id="MBS3059840.1"/>
    </source>
</evidence>
<dbReference type="Gene3D" id="3.90.320.10">
    <property type="match status" value="1"/>
</dbReference>
<feature type="domain" description="PD-(D/E)XK endonuclease-like" evidence="1">
    <location>
        <begin position="5"/>
        <end position="215"/>
    </location>
</feature>
<protein>
    <submittedName>
        <fullName evidence="2">PD-(D/E)XK nuclease family protein</fullName>
    </submittedName>
</protein>
<reference evidence="3" key="3">
    <citation type="submission" date="2021-05" db="EMBL/GenBank/DDBJ databases">
        <title>Protein family content uncovers lineage relationships and bacterial pathway maintenance mechanisms in DPANN archaea.</title>
        <authorList>
            <person name="Castelle C.J."/>
            <person name="Meheust R."/>
            <person name="Jaffe A.L."/>
            <person name="Seitz K."/>
            <person name="Gong X."/>
            <person name="Baker B.J."/>
            <person name="Banfield J.F."/>
        </authorList>
    </citation>
    <scope>NUCLEOTIDE SEQUENCE</scope>
    <source>
        <strain evidence="3">RIFCSPHIGHO2_01_FULL_GW2011_AR10_43_9</strain>
    </source>
</reference>
<evidence type="ECO:0000313" key="4">
    <source>
        <dbReference type="Proteomes" id="UP000577419"/>
    </source>
</evidence>
<dbReference type="InterPro" id="IPR011335">
    <property type="entry name" value="Restrct_endonuc-II-like"/>
</dbReference>
<gene>
    <name evidence="2" type="ORF">HA237_04505</name>
    <name evidence="3" type="ORF">J4224_05460</name>
</gene>
<proteinExistence type="predicted"/>
<dbReference type="Pfam" id="PF12705">
    <property type="entry name" value="PDDEXK_1"/>
    <property type="match status" value="1"/>
</dbReference>
<name>A0A7J4ISW0_9ARCH</name>
<dbReference type="Proteomes" id="UP000683213">
    <property type="component" value="Unassembled WGS sequence"/>
</dbReference>
<dbReference type="Proteomes" id="UP000577419">
    <property type="component" value="Unassembled WGS sequence"/>
</dbReference>
<evidence type="ECO:0000313" key="2">
    <source>
        <dbReference type="EMBL" id="HIH08603.1"/>
    </source>
</evidence>
<dbReference type="SUPFAM" id="SSF52980">
    <property type="entry name" value="Restriction endonuclease-like"/>
    <property type="match status" value="1"/>
</dbReference>
<accession>A0A7J4ISW0</accession>
<dbReference type="InterPro" id="IPR011604">
    <property type="entry name" value="PDDEXK-like_dom_sf"/>
</dbReference>
<dbReference type="InterPro" id="IPR038726">
    <property type="entry name" value="PDDEXK_AddAB-type"/>
</dbReference>
<comment type="caution">
    <text evidence="2">The sequence shown here is derived from an EMBL/GenBank/DDBJ whole genome shotgun (WGS) entry which is preliminary data.</text>
</comment>
<reference evidence="3" key="2">
    <citation type="submission" date="2021-03" db="EMBL/GenBank/DDBJ databases">
        <authorList>
            <person name="Jaffe A."/>
        </authorList>
    </citation>
    <scope>NUCLEOTIDE SEQUENCE</scope>
    <source>
        <strain evidence="3">RIFCSPHIGHO2_01_FULL_GW2011_AR10_43_9</strain>
    </source>
</reference>
<organism evidence="2 4">
    <name type="scientific">Candidatus Iainarchaeum sp</name>
    <dbReference type="NCBI Taxonomy" id="3101447"/>
    <lineage>
        <taxon>Archaea</taxon>
        <taxon>Candidatus Iainarchaeota</taxon>
        <taxon>Candidatus Iainarchaeia</taxon>
        <taxon>Candidatus Iainarchaeales</taxon>
        <taxon>Candidatus Iainarchaeaceae</taxon>
        <taxon>Candidatus Iainarchaeum</taxon>
    </lineage>
</organism>
<sequence>MPYKFSPSSLALLKECPHCFWLQFNKGIKRPDGAFPSLPSGMDRVLKKHFDSFRDREMLPPELNELKGYKLFEDAELLEEWRNNRKGIQWEDEEGNILKGAVDNILLKGDKLVVLDYKTRGYPLKEDTADHYQDQLDIYNFLLRKNGFATENYAYLLFYIPNKVNAKGDVIFDAELVKRTINVDNASYIFNKALKTLSGNAPNPNTNCGFCQWKQH</sequence>
<dbReference type="AlphaFoldDB" id="A0A7J4ISW0"/>
<reference evidence="2" key="1">
    <citation type="journal article" date="2020" name="bioRxiv">
        <title>A rank-normalized archaeal taxonomy based on genome phylogeny resolves widespread incomplete and uneven classifications.</title>
        <authorList>
            <person name="Rinke C."/>
            <person name="Chuvochina M."/>
            <person name="Mussig A.J."/>
            <person name="Chaumeil P.-A."/>
            <person name="Waite D.W."/>
            <person name="Whitman W.B."/>
            <person name="Parks D.H."/>
            <person name="Hugenholtz P."/>
        </authorList>
    </citation>
    <scope>NUCLEOTIDE SEQUENCE</scope>
    <source>
        <strain evidence="2">UBA10011</strain>
    </source>
</reference>
<dbReference type="EMBL" id="JAGVWF010000083">
    <property type="protein sequence ID" value="MBS3059840.1"/>
    <property type="molecule type" value="Genomic_DNA"/>
</dbReference>